<dbReference type="SUPFAM" id="SSF51730">
    <property type="entry name" value="FAD-linked oxidoreductase"/>
    <property type="match status" value="1"/>
</dbReference>
<dbReference type="InterPro" id="IPR016163">
    <property type="entry name" value="Ald_DH_C"/>
</dbReference>
<proteinExistence type="inferred from homology"/>
<dbReference type="GO" id="GO:0004657">
    <property type="term" value="F:proline dehydrogenase activity"/>
    <property type="evidence" value="ECO:0007669"/>
    <property type="project" value="InterPro"/>
</dbReference>
<dbReference type="CDD" id="cd07125">
    <property type="entry name" value="ALDH_PutA-P5CDH"/>
    <property type="match status" value="1"/>
</dbReference>
<dbReference type="InterPro" id="IPR050485">
    <property type="entry name" value="Proline_metab_enzyme"/>
</dbReference>
<comment type="caution">
    <text evidence="11">The sequence shown here is derived from an EMBL/GenBank/DDBJ whole genome shotgun (WGS) entry which is preliminary data.</text>
</comment>
<dbReference type="InterPro" id="IPR016161">
    <property type="entry name" value="Ald_DH/histidinol_DH"/>
</dbReference>
<gene>
    <name evidence="11" type="ORF">IEN85_07730</name>
</gene>
<evidence type="ECO:0000256" key="5">
    <source>
        <dbReference type="ARBA" id="ARBA00048142"/>
    </source>
</evidence>
<dbReference type="Pfam" id="PF01619">
    <property type="entry name" value="Pro_dh"/>
    <property type="match status" value="1"/>
</dbReference>
<evidence type="ECO:0000256" key="8">
    <source>
        <dbReference type="RuleBase" id="RU003345"/>
    </source>
</evidence>
<dbReference type="RefSeq" id="WP_191616509.1">
    <property type="nucleotide sequence ID" value="NZ_JACYFG010000007.1"/>
</dbReference>
<accession>A0A927F7X9</accession>
<evidence type="ECO:0000313" key="12">
    <source>
        <dbReference type="Proteomes" id="UP000622317"/>
    </source>
</evidence>
<evidence type="ECO:0000256" key="1">
    <source>
        <dbReference type="ARBA" id="ARBA00004786"/>
    </source>
</evidence>
<dbReference type="GO" id="GO:0003842">
    <property type="term" value="F:L-glutamate gamma-semialdehyde dehydrogenase activity"/>
    <property type="evidence" value="ECO:0007669"/>
    <property type="project" value="UniProtKB-EC"/>
</dbReference>
<dbReference type="InterPro" id="IPR029041">
    <property type="entry name" value="FAD-linked_oxidoreductase-like"/>
</dbReference>
<dbReference type="AlphaFoldDB" id="A0A927F7X9"/>
<dbReference type="SUPFAM" id="SSF53720">
    <property type="entry name" value="ALDH-like"/>
    <property type="match status" value="1"/>
</dbReference>
<dbReference type="InterPro" id="IPR016160">
    <property type="entry name" value="Ald_DH_CS_CYS"/>
</dbReference>
<feature type="domain" description="Aldehyde dehydrogenase" evidence="9">
    <location>
        <begin position="545"/>
        <end position="964"/>
    </location>
</feature>
<dbReference type="Gene3D" id="3.20.20.220">
    <property type="match status" value="1"/>
</dbReference>
<dbReference type="PANTHER" id="PTHR42862">
    <property type="entry name" value="DELTA-1-PYRROLINE-5-CARBOXYLATE DEHYDROGENASE 1, ISOFORM A-RELATED"/>
    <property type="match status" value="1"/>
</dbReference>
<evidence type="ECO:0000259" key="9">
    <source>
        <dbReference type="Pfam" id="PF00171"/>
    </source>
</evidence>
<dbReference type="FunFam" id="3.40.309.10:FF:000005">
    <property type="entry name" value="1-pyrroline-5-carboxylate dehydrogenase 1"/>
    <property type="match status" value="1"/>
</dbReference>
<dbReference type="InterPro" id="IPR016162">
    <property type="entry name" value="Ald_DH_N"/>
</dbReference>
<organism evidence="11 12">
    <name type="scientific">Pelagicoccus enzymogenes</name>
    <dbReference type="NCBI Taxonomy" id="2773457"/>
    <lineage>
        <taxon>Bacteria</taxon>
        <taxon>Pseudomonadati</taxon>
        <taxon>Verrucomicrobiota</taxon>
        <taxon>Opitutia</taxon>
        <taxon>Puniceicoccales</taxon>
        <taxon>Pelagicoccaceae</taxon>
        <taxon>Pelagicoccus</taxon>
    </lineage>
</organism>
<evidence type="ECO:0000256" key="3">
    <source>
        <dbReference type="ARBA" id="ARBA00023002"/>
    </source>
</evidence>
<sequence length="1218" mass="137429">MEEGIISRSVELAERWQKESNRLKTKRQLEFDEKVAKMVRNPVNKVFLTELIDQSFRPREAKRVADQIGYLLGKYKNVDLFDAFESLLIELFNKVGKRVPGVSVPAIVGRIRSETSGVILEGEEEALAKHVSRRKKEKIGSNVNIIGEALLGEEEAAKRIQIYKDALDSDSVNYLSIKISTIYSQITPLAFEETVEVLVERLSELFRSAQKNRFAAENGEMQQKFINLDMEEYRDLALTVEAFQRTLDLPEFKGLRAGIVLQAYLPDTYEWHRKLTEWAKARVADGGAPIKMRIVKGANMDMEQTESSMRGWPQAPYHEKLDTDANYKRMLRYALQPENARCVELGIASHNLFELAHAHLLAEELGTSQHLVFEMLEGMADATVKALNNEGRPILLYAPVATKAHFTHAIAYYVRRLDENTSPQNFLTHSFNLEPGDEDWTFLANQFRFSFGRISRLRGEPFRLQDRLNEQSGRSRSTFQSDRFREEPDTDWTLAANRDWAELIRGKWKAVPKGKVEEIPISVGDEFLYEGLDTQEIIDHSQYEENLPIARYALARIDDIDRAMEIAASDASGWARMGSSERHEILSSAAEELRQARGDLIGVAAAEVGKLFSETDPEVSEAIDFAEFYPFAMRRFEERANLKFRGKGVGVVIPPWNFPIAIPAGGVLASLAAGNNTIIKPSPQATYCSWLICQALWKAGVPKSALQFLPCRNDPEASHIAMHPKTAYVIFTGSTRTALNMLKKRPQLPLYAETGGKNAMIVSSMADRDKAIADIIQSAYGNSGQKCSATSLVILQRSLFEDEAFRSSLVDAAKSLPVGYAWDFKSKFGPLANPVGGPLKKAIESIGKDEEWALRPELSEKDPHMVTPGILWNVTQSSFCYRKELFGPVIGVMCYDSLDEAIRLVNETDYGLTSGIHSLDEREIAQWREAIRAGNLYINRGTTGAIVLRQPFGGMAKSAIGPGVKVGGWNYPLEFCDAEETGLPRDRRPNDPLLTRFDFMIESFPDEIDEIEAARLRAAFESSLYEYENVFSKIEDYFKIRGETNQSRYLKIHDMAVRIEASDSPFSIFSRLFNAYISKTELTISVSPDVQEELRDWLRMHAPDLLAEFIVEAQSELCARMTEYERIRFASSEQVSDEIWSAAAKRGIYVAASPPLIDARLELLLYFREQCVTHCYHRYGNLGQHQLDVHAADVLAPGALPEEVYVSNGDEESEEDDE</sequence>
<dbReference type="EC" id="1.2.1.88" evidence="2"/>
<dbReference type="InterPro" id="IPR015590">
    <property type="entry name" value="Aldehyde_DH_dom"/>
</dbReference>
<evidence type="ECO:0000259" key="10">
    <source>
        <dbReference type="Pfam" id="PF01619"/>
    </source>
</evidence>
<evidence type="ECO:0000256" key="2">
    <source>
        <dbReference type="ARBA" id="ARBA00012884"/>
    </source>
</evidence>
<feature type="domain" description="Proline dehydrogenase" evidence="10">
    <location>
        <begin position="128"/>
        <end position="428"/>
    </location>
</feature>
<dbReference type="GO" id="GO:0009898">
    <property type="term" value="C:cytoplasmic side of plasma membrane"/>
    <property type="evidence" value="ECO:0007669"/>
    <property type="project" value="TreeGrafter"/>
</dbReference>
<dbReference type="Gene3D" id="3.40.309.10">
    <property type="entry name" value="Aldehyde Dehydrogenase, Chain A, domain 2"/>
    <property type="match status" value="1"/>
</dbReference>
<dbReference type="PROSITE" id="PS00070">
    <property type="entry name" value="ALDEHYDE_DEHYDR_CYS"/>
    <property type="match status" value="1"/>
</dbReference>
<dbReference type="Gene3D" id="3.40.605.10">
    <property type="entry name" value="Aldehyde Dehydrogenase, Chain A, domain 1"/>
    <property type="match status" value="1"/>
</dbReference>
<comment type="similarity">
    <text evidence="8">Belongs to the aldehyde dehydrogenase family.</text>
</comment>
<dbReference type="PANTHER" id="PTHR42862:SF1">
    <property type="entry name" value="DELTA-1-PYRROLINE-5-CARBOXYLATE DEHYDROGENASE 2, ISOFORM A-RELATED"/>
    <property type="match status" value="1"/>
</dbReference>
<dbReference type="GO" id="GO:0003700">
    <property type="term" value="F:DNA-binding transcription factor activity"/>
    <property type="evidence" value="ECO:0007669"/>
    <property type="project" value="InterPro"/>
</dbReference>
<keyword evidence="4" id="KW-0520">NAD</keyword>
<dbReference type="PROSITE" id="PS00687">
    <property type="entry name" value="ALDEHYDE_DEHYDR_GLU"/>
    <property type="match status" value="1"/>
</dbReference>
<evidence type="ECO:0000256" key="6">
    <source>
        <dbReference type="PIRSR" id="PIRSR000197-1"/>
    </source>
</evidence>
<dbReference type="InterPro" id="IPR025703">
    <property type="entry name" value="Bifunct_PutA"/>
</dbReference>
<reference evidence="11" key="1">
    <citation type="submission" date="2020-09" db="EMBL/GenBank/DDBJ databases">
        <title>Pelagicoccus enzymogenes sp. nov. with an EPS production, isolated from marine sediment.</title>
        <authorList>
            <person name="Feng X."/>
        </authorList>
    </citation>
    <scope>NUCLEOTIDE SEQUENCE</scope>
    <source>
        <strain evidence="11">NFK12</strain>
    </source>
</reference>
<dbReference type="Pfam" id="PF00171">
    <property type="entry name" value="Aldedh"/>
    <property type="match status" value="1"/>
</dbReference>
<dbReference type="InterPro" id="IPR029510">
    <property type="entry name" value="Ald_DH_CS_GLU"/>
</dbReference>
<dbReference type="EMBL" id="JACYFG010000007">
    <property type="protein sequence ID" value="MBD5779381.1"/>
    <property type="molecule type" value="Genomic_DNA"/>
</dbReference>
<evidence type="ECO:0000313" key="11">
    <source>
        <dbReference type="EMBL" id="MBD5779381.1"/>
    </source>
</evidence>
<dbReference type="PIRSF" id="PIRSF000197">
    <property type="entry name" value="Bifunct_PutA"/>
    <property type="match status" value="1"/>
</dbReference>
<keyword evidence="12" id="KW-1185">Reference proteome</keyword>
<comment type="catalytic activity">
    <reaction evidence="5">
        <text>L-glutamate 5-semialdehyde + NAD(+) + H2O = L-glutamate + NADH + 2 H(+)</text>
        <dbReference type="Rhea" id="RHEA:30235"/>
        <dbReference type="ChEBI" id="CHEBI:15377"/>
        <dbReference type="ChEBI" id="CHEBI:15378"/>
        <dbReference type="ChEBI" id="CHEBI:29985"/>
        <dbReference type="ChEBI" id="CHEBI:57540"/>
        <dbReference type="ChEBI" id="CHEBI:57945"/>
        <dbReference type="ChEBI" id="CHEBI:58066"/>
        <dbReference type="EC" id="1.2.1.88"/>
    </reaction>
</comment>
<evidence type="ECO:0000256" key="4">
    <source>
        <dbReference type="ARBA" id="ARBA00023027"/>
    </source>
</evidence>
<name>A0A927F7X9_9BACT</name>
<dbReference type="GO" id="GO:0010133">
    <property type="term" value="P:L-proline catabolic process to L-glutamate"/>
    <property type="evidence" value="ECO:0007669"/>
    <property type="project" value="InterPro"/>
</dbReference>
<protein>
    <recommendedName>
        <fullName evidence="2">L-glutamate gamma-semialdehyde dehydrogenase</fullName>
        <ecNumber evidence="2">1.2.1.88</ecNumber>
    </recommendedName>
</protein>
<feature type="active site" evidence="6">
    <location>
        <position position="787"/>
    </location>
</feature>
<dbReference type="Proteomes" id="UP000622317">
    <property type="component" value="Unassembled WGS sequence"/>
</dbReference>
<feature type="active site" evidence="6 7">
    <location>
        <position position="753"/>
    </location>
</feature>
<evidence type="ECO:0000256" key="7">
    <source>
        <dbReference type="PROSITE-ProRule" id="PRU10007"/>
    </source>
</evidence>
<comment type="pathway">
    <text evidence="1">Amino-acid degradation; L-proline degradation into L-glutamate; L-glutamate from L-proline: step 2/2.</text>
</comment>
<keyword evidence="3 8" id="KW-0560">Oxidoreductase</keyword>
<dbReference type="InterPro" id="IPR002872">
    <property type="entry name" value="Proline_DH_dom"/>
</dbReference>